<comment type="caution">
    <text evidence="3">The sequence shown here is derived from an EMBL/GenBank/DDBJ whole genome shotgun (WGS) entry which is preliminary data.</text>
</comment>
<dbReference type="PANTHER" id="PTHR43476:SF5">
    <property type="entry name" value="FAD-DEPENDENT MONOOXYGENASE"/>
    <property type="match status" value="1"/>
</dbReference>
<feature type="domain" description="FAD-binding" evidence="2">
    <location>
        <begin position="9"/>
        <end position="324"/>
    </location>
</feature>
<dbReference type="PRINTS" id="PR00420">
    <property type="entry name" value="RNGMNOXGNASE"/>
</dbReference>
<dbReference type="PANTHER" id="PTHR43476">
    <property type="entry name" value="3-(3-HYDROXY-PHENYL)PROPIONATE/3-HYDROXYCINNAMIC ACID HYDROXYLASE"/>
    <property type="match status" value="1"/>
</dbReference>
<evidence type="ECO:0000313" key="4">
    <source>
        <dbReference type="Proteomes" id="UP001165587"/>
    </source>
</evidence>
<accession>A0AA41XA77</accession>
<organism evidence="3 4">
    <name type="scientific">Herbiconiux oxytropis</name>
    <dbReference type="NCBI Taxonomy" id="2970915"/>
    <lineage>
        <taxon>Bacteria</taxon>
        <taxon>Bacillati</taxon>
        <taxon>Actinomycetota</taxon>
        <taxon>Actinomycetes</taxon>
        <taxon>Micrococcales</taxon>
        <taxon>Microbacteriaceae</taxon>
        <taxon>Herbiconiux</taxon>
    </lineage>
</organism>
<keyword evidence="4" id="KW-1185">Reference proteome</keyword>
<proteinExistence type="predicted"/>
<dbReference type="GO" id="GO:0071949">
    <property type="term" value="F:FAD binding"/>
    <property type="evidence" value="ECO:0007669"/>
    <property type="project" value="InterPro"/>
</dbReference>
<dbReference type="Gene3D" id="3.50.50.60">
    <property type="entry name" value="FAD/NAD(P)-binding domain"/>
    <property type="match status" value="2"/>
</dbReference>
<keyword evidence="1" id="KW-0560">Oxidoreductase</keyword>
<protein>
    <submittedName>
        <fullName evidence="3">FAD-dependent oxidoreductase</fullName>
    </submittedName>
</protein>
<name>A0AA41XA77_9MICO</name>
<evidence type="ECO:0000259" key="2">
    <source>
        <dbReference type="Pfam" id="PF01494"/>
    </source>
</evidence>
<reference evidence="3" key="1">
    <citation type="submission" date="2022-08" db="EMBL/GenBank/DDBJ databases">
        <authorList>
            <person name="Deng Y."/>
            <person name="Han X.-F."/>
            <person name="Zhang Y.-Q."/>
        </authorList>
    </citation>
    <scope>NUCLEOTIDE SEQUENCE</scope>
    <source>
        <strain evidence="3">CPCC 203407</strain>
    </source>
</reference>
<evidence type="ECO:0000313" key="3">
    <source>
        <dbReference type="EMBL" id="MCS5724509.1"/>
    </source>
</evidence>
<dbReference type="InterPro" id="IPR050631">
    <property type="entry name" value="PheA/TfdB_FAD_monoxygenase"/>
</dbReference>
<dbReference type="AlphaFoldDB" id="A0AA41XA77"/>
<dbReference type="SUPFAM" id="SSF51905">
    <property type="entry name" value="FAD/NAD(P)-binding domain"/>
    <property type="match status" value="1"/>
</dbReference>
<dbReference type="InterPro" id="IPR036188">
    <property type="entry name" value="FAD/NAD-bd_sf"/>
</dbReference>
<dbReference type="InterPro" id="IPR002938">
    <property type="entry name" value="FAD-bd"/>
</dbReference>
<dbReference type="GO" id="GO:0016491">
    <property type="term" value="F:oxidoreductase activity"/>
    <property type="evidence" value="ECO:0007669"/>
    <property type="project" value="UniProtKB-KW"/>
</dbReference>
<sequence>MAATRTLHAEVCIVGGGPAGLMLGYLLARLGIDVLVLEKHDDFLRDFRGDTVHPSTLELLGDLGLREEFLTLPHSEVRSLDVMVNGIRVKAMDFSQLPPPNDFLAFMPQWDFLDFLAGHAGRLPSFRLRRGTAATGVRRAGSAVTGVTAVDAEGELEIVARLTVAADGRSSTVRAATGLEPREFGVGVDVLWFDLPKPPAVVRPTLAYLDRGVSVVTIDRGDRLQTGCIIAKGRFDEIRAEGLDAFKESLARAAKPLAPVVGALDDWESVKLLSVRLSRLETWHRPGLLCIGDAAHAMSPAFGVGVEYAIQDAVATANRLAEPLLLRAIGGPGSALGVTPRDLAAIQRRRLPAVKAMQAIQLQLHRAIARPLDRPLLSNPPTAVQRAALGLIVPAVRGAGPRVIGHGLRPERIGEVIARSR</sequence>
<dbReference type="Proteomes" id="UP001165587">
    <property type="component" value="Unassembled WGS sequence"/>
</dbReference>
<dbReference type="RefSeq" id="WP_259524929.1">
    <property type="nucleotide sequence ID" value="NZ_JANLCK010000001.1"/>
</dbReference>
<gene>
    <name evidence="3" type="ORF">N1028_01225</name>
</gene>
<dbReference type="EMBL" id="JANLCK010000001">
    <property type="protein sequence ID" value="MCS5724509.1"/>
    <property type="molecule type" value="Genomic_DNA"/>
</dbReference>
<dbReference type="Pfam" id="PF01494">
    <property type="entry name" value="FAD_binding_3"/>
    <property type="match status" value="1"/>
</dbReference>
<evidence type="ECO:0000256" key="1">
    <source>
        <dbReference type="ARBA" id="ARBA00023002"/>
    </source>
</evidence>